<evidence type="ECO:0000259" key="8">
    <source>
        <dbReference type="PROSITE" id="PS50853"/>
    </source>
</evidence>
<keyword evidence="6" id="KW-1133">Transmembrane helix</keyword>
<dbReference type="FunFam" id="3.80.10.10:FF:001360">
    <property type="entry name" value="Uncharacterized protein"/>
    <property type="match status" value="1"/>
</dbReference>
<reference evidence="10" key="1">
    <citation type="submission" date="2011-12" db="EMBL/GenBank/DDBJ databases">
        <title>The Draft Genome of Lepisosteus oculatus.</title>
        <authorList>
            <consortium name="The Broad Institute Genome Assembly &amp; Analysis Group"/>
            <consortium name="Computational R&amp;D Group"/>
            <consortium name="and Sequencing Platform"/>
            <person name="Di Palma F."/>
            <person name="Alfoldi J."/>
            <person name="Johnson J."/>
            <person name="Berlin A."/>
            <person name="Gnerre S."/>
            <person name="Jaffe D."/>
            <person name="MacCallum I."/>
            <person name="Young S."/>
            <person name="Walker B.J."/>
            <person name="Lander E.S."/>
            <person name="Lindblad-Toh K."/>
        </authorList>
    </citation>
    <scope>NUCLEOTIDE SEQUENCE [LARGE SCALE GENOMIC DNA]</scope>
</reference>
<keyword evidence="6" id="KW-0812">Transmembrane</keyword>
<sequence>MANLCAIYLIILLPFIYSANAICPDRCDCQNSQHLLCTNRGLRSVPKAAIQNPEEILIFSLGGNFINNISAFDFVRFSQMIRLDLQYNQLQSIHPKAFEKLSRLEELYLGNNLILSVSPGTLNSLKKLRILYANNNEIRKLTPDYFANLDNLIKLRVDGNSIEVLQDALFKSLTNLLYLHLESNKIRYIHRNAFTKLGKLRFLNLSGNKQTALRSVLTFAHLSSLTTLLLSENDIQHVGDGVFQNLKKLSKLSLSNNKISHLATQALRGLSAVRELLIDGNLLTDIPLGLLDPLEKIEELDFSHNLISEVNSLAFRESKHLKVLKLKNNRLTALSGNIFAFNNGLYSLDLNENNWTCDCRLGGFKRWMNSAHSQGKLLTVFVQCRHPLLLKGKYLDYLNSSQLLSSGNDSKVCLFSAADSLEDRTPGAPGEEGSLPRGEANIQADQGGPGSPEKLLSEKNKRKKEASAHRTRPPASARRNGSEVAGKLEQNKSLGTPANRNFTVLAEGGSLDPLSLTTPQPYEGKVEKLNLFQQENGAFPLVTDPCEFNRFFILNITAEQVSSTTASVRWKVLEHRGPKNSPVHFRVLFDRFGQPVRFHRFIYVRDQSNSVTLQELKEDTTYMVCIESVIADLVCQVASRDHCTGVVTLPEKLTAVDFQLLTVIMLGVNALLVFLVLSVWFSKFLRKRLNRRKSAVHVRQMYSTRRPLRSMGTGVSSDFTGYQASRPRNVMCAIDEADLIEFPCDRFLDNGVRRDEVIQQRFSD</sequence>
<dbReference type="OMA" id="TDPCDFN"/>
<dbReference type="FunFam" id="3.80.10.10:FF:000169">
    <property type="entry name" value="TLR4 interactor with leucine rich repeats"/>
    <property type="match status" value="1"/>
</dbReference>
<dbReference type="GeneID" id="102695799"/>
<dbReference type="Bgee" id="ENSLOCG00000018326">
    <property type="expression patterns" value="Expressed in embryo and 10 other cell types or tissues"/>
</dbReference>
<reference evidence="9" key="2">
    <citation type="submission" date="2025-08" db="UniProtKB">
        <authorList>
            <consortium name="Ensembl"/>
        </authorList>
    </citation>
    <scope>IDENTIFICATION</scope>
</reference>
<dbReference type="InterPro" id="IPR001611">
    <property type="entry name" value="Leu-rich_rpt"/>
</dbReference>
<dbReference type="InterPro" id="IPR013783">
    <property type="entry name" value="Ig-like_fold"/>
</dbReference>
<keyword evidence="6" id="KW-0472">Membrane</keyword>
<dbReference type="KEGG" id="loc:102695799"/>
<evidence type="ECO:0000256" key="5">
    <source>
        <dbReference type="SAM" id="MobiDB-lite"/>
    </source>
</evidence>
<reference evidence="9" key="3">
    <citation type="submission" date="2025-09" db="UniProtKB">
        <authorList>
            <consortium name="Ensembl"/>
        </authorList>
    </citation>
    <scope>IDENTIFICATION</scope>
</reference>
<dbReference type="Gene3D" id="2.60.40.10">
    <property type="entry name" value="Immunoglobulins"/>
    <property type="match status" value="1"/>
</dbReference>
<keyword evidence="1" id="KW-0433">Leucine-rich repeat</keyword>
<dbReference type="InterPro" id="IPR036116">
    <property type="entry name" value="FN3_sf"/>
</dbReference>
<keyword evidence="3" id="KW-0677">Repeat</keyword>
<dbReference type="PROSITE" id="PS50853">
    <property type="entry name" value="FN3"/>
    <property type="match status" value="1"/>
</dbReference>
<dbReference type="CDD" id="cd00063">
    <property type="entry name" value="FN3"/>
    <property type="match status" value="1"/>
</dbReference>
<accession>W5NP68</accession>
<dbReference type="Ensembl" id="ENSLOCT00000022468.1">
    <property type="protein sequence ID" value="ENSLOCP00000022427.1"/>
    <property type="gene ID" value="ENSLOCG00000018326.1"/>
</dbReference>
<feature type="compositionally biased region" description="Basic residues" evidence="5">
    <location>
        <begin position="460"/>
        <end position="472"/>
    </location>
</feature>
<dbReference type="OrthoDB" id="2013775at2759"/>
<dbReference type="PROSITE" id="PS51450">
    <property type="entry name" value="LRR"/>
    <property type="match status" value="2"/>
</dbReference>
<dbReference type="Pfam" id="PF13855">
    <property type="entry name" value="LRR_8"/>
    <property type="match status" value="4"/>
</dbReference>
<dbReference type="InterPro" id="IPR003591">
    <property type="entry name" value="Leu-rich_rpt_typical-subtyp"/>
</dbReference>
<keyword evidence="4" id="KW-1015">Disulfide bond</keyword>
<evidence type="ECO:0000256" key="3">
    <source>
        <dbReference type="ARBA" id="ARBA00022737"/>
    </source>
</evidence>
<keyword evidence="10" id="KW-1185">Reference proteome</keyword>
<dbReference type="SUPFAM" id="SSF49265">
    <property type="entry name" value="Fibronectin type III"/>
    <property type="match status" value="1"/>
</dbReference>
<feature type="transmembrane region" description="Helical" evidence="6">
    <location>
        <begin position="658"/>
        <end position="682"/>
    </location>
</feature>
<feature type="domain" description="Fibronectin type-III" evidence="8">
    <location>
        <begin position="552"/>
        <end position="651"/>
    </location>
</feature>
<dbReference type="GeneTree" id="ENSGT00940000161975"/>
<dbReference type="InParanoid" id="W5NP68"/>
<dbReference type="GO" id="GO:0005886">
    <property type="term" value="C:plasma membrane"/>
    <property type="evidence" value="ECO:0000318"/>
    <property type="project" value="GO_Central"/>
</dbReference>
<keyword evidence="2 7" id="KW-0732">Signal</keyword>
<evidence type="ECO:0000256" key="7">
    <source>
        <dbReference type="SAM" id="SignalP"/>
    </source>
</evidence>
<name>W5NP68_LEPOC</name>
<organism evidence="9 10">
    <name type="scientific">Lepisosteus oculatus</name>
    <name type="common">Spotted gar</name>
    <dbReference type="NCBI Taxonomy" id="7918"/>
    <lineage>
        <taxon>Eukaryota</taxon>
        <taxon>Metazoa</taxon>
        <taxon>Chordata</taxon>
        <taxon>Craniata</taxon>
        <taxon>Vertebrata</taxon>
        <taxon>Euteleostomi</taxon>
        <taxon>Actinopterygii</taxon>
        <taxon>Neopterygii</taxon>
        <taxon>Holostei</taxon>
        <taxon>Semionotiformes</taxon>
        <taxon>Lepisosteidae</taxon>
        <taxon>Lepisosteus</taxon>
    </lineage>
</organism>
<dbReference type="eggNOG" id="KOG0619">
    <property type="taxonomic scope" value="Eukaryota"/>
</dbReference>
<dbReference type="InterPro" id="IPR003961">
    <property type="entry name" value="FN3_dom"/>
</dbReference>
<feature type="region of interest" description="Disordered" evidence="5">
    <location>
        <begin position="423"/>
        <end position="496"/>
    </location>
</feature>
<dbReference type="InterPro" id="IPR032675">
    <property type="entry name" value="LRR_dom_sf"/>
</dbReference>
<dbReference type="SMART" id="SM00369">
    <property type="entry name" value="LRR_TYP"/>
    <property type="match status" value="11"/>
</dbReference>
<proteinExistence type="predicted"/>
<evidence type="ECO:0000313" key="10">
    <source>
        <dbReference type="Proteomes" id="UP000018468"/>
    </source>
</evidence>
<feature type="chain" id="PRO_5004868021" evidence="7">
    <location>
        <begin position="22"/>
        <end position="764"/>
    </location>
</feature>
<dbReference type="FunCoup" id="W5NP68">
    <property type="interactions" value="625"/>
</dbReference>
<evidence type="ECO:0000313" key="9">
    <source>
        <dbReference type="Ensembl" id="ENSLOCP00000022427.1"/>
    </source>
</evidence>
<dbReference type="Proteomes" id="UP000018468">
    <property type="component" value="Linkage group LG11"/>
</dbReference>
<dbReference type="STRING" id="7918.ENSLOCP00000022427"/>
<dbReference type="InterPro" id="IPR000483">
    <property type="entry name" value="Cys-rich_flank_reg_C"/>
</dbReference>
<dbReference type="EMBL" id="AHAT01031633">
    <property type="status" value="NOT_ANNOTATED_CDS"/>
    <property type="molecule type" value="Genomic_DNA"/>
</dbReference>
<dbReference type="SMART" id="SM00365">
    <property type="entry name" value="LRR_SD22"/>
    <property type="match status" value="6"/>
</dbReference>
<evidence type="ECO:0000256" key="6">
    <source>
        <dbReference type="SAM" id="Phobius"/>
    </source>
</evidence>
<evidence type="ECO:0000256" key="4">
    <source>
        <dbReference type="ARBA" id="ARBA00023157"/>
    </source>
</evidence>
<dbReference type="Gene3D" id="3.80.10.10">
    <property type="entry name" value="Ribonuclease Inhibitor"/>
    <property type="match status" value="3"/>
</dbReference>
<dbReference type="SUPFAM" id="SSF52058">
    <property type="entry name" value="L domain-like"/>
    <property type="match status" value="1"/>
</dbReference>
<dbReference type="PANTHER" id="PTHR24366">
    <property type="entry name" value="IG(IMMUNOGLOBULIN) AND LRR(LEUCINE RICH REPEAT) DOMAINS"/>
    <property type="match status" value="1"/>
</dbReference>
<protein>
    <submittedName>
        <fullName evidence="9">TLR4 interactor with leucine-rich repeats</fullName>
    </submittedName>
</protein>
<dbReference type="CTD" id="9865"/>
<feature type="signal peptide" evidence="7">
    <location>
        <begin position="1"/>
        <end position="21"/>
    </location>
</feature>
<dbReference type="AlphaFoldDB" id="W5NP68"/>
<evidence type="ECO:0000256" key="2">
    <source>
        <dbReference type="ARBA" id="ARBA00022729"/>
    </source>
</evidence>
<dbReference type="HOGENOM" id="CLU_357128_0_0_1"/>
<dbReference type="SMART" id="SM00082">
    <property type="entry name" value="LRRCT"/>
    <property type="match status" value="1"/>
</dbReference>
<evidence type="ECO:0000256" key="1">
    <source>
        <dbReference type="ARBA" id="ARBA00022614"/>
    </source>
</evidence>